<dbReference type="RefSeq" id="WP_057951614.1">
    <property type="nucleotide sequence ID" value="NZ_CP013118.1"/>
</dbReference>
<dbReference type="SMART" id="SM00471">
    <property type="entry name" value="HDc"/>
    <property type="match status" value="1"/>
</dbReference>
<dbReference type="NCBIfam" id="TIGR00277">
    <property type="entry name" value="HDIG"/>
    <property type="match status" value="1"/>
</dbReference>
<dbReference type="OrthoDB" id="247014at2"/>
<evidence type="ECO:0000313" key="3">
    <source>
        <dbReference type="Proteomes" id="UP000064893"/>
    </source>
</evidence>
<dbReference type="Proteomes" id="UP000064893">
    <property type="component" value="Chromosome"/>
</dbReference>
<dbReference type="PROSITE" id="PS51831">
    <property type="entry name" value="HD"/>
    <property type="match status" value="1"/>
</dbReference>
<dbReference type="KEGG" id="blq:L21SP5_00346"/>
<keyword evidence="2" id="KW-0540">Nuclease</keyword>
<organism evidence="2 3">
    <name type="scientific">Salinivirga cyanobacteriivorans</name>
    <dbReference type="NCBI Taxonomy" id="1307839"/>
    <lineage>
        <taxon>Bacteria</taxon>
        <taxon>Pseudomonadati</taxon>
        <taxon>Bacteroidota</taxon>
        <taxon>Bacteroidia</taxon>
        <taxon>Bacteroidales</taxon>
        <taxon>Salinivirgaceae</taxon>
        <taxon>Salinivirga</taxon>
    </lineage>
</organism>
<dbReference type="AlphaFoldDB" id="A0A0S2HVF4"/>
<dbReference type="EMBL" id="CP013118">
    <property type="protein sequence ID" value="ALO14025.1"/>
    <property type="molecule type" value="Genomic_DNA"/>
</dbReference>
<feature type="domain" description="HD" evidence="1">
    <location>
        <begin position="28"/>
        <end position="147"/>
    </location>
</feature>
<proteinExistence type="predicted"/>
<dbReference type="STRING" id="1307839.L21SP5_00346"/>
<dbReference type="SUPFAM" id="SSF109604">
    <property type="entry name" value="HD-domain/PDEase-like"/>
    <property type="match status" value="1"/>
</dbReference>
<dbReference type="CDD" id="cd00077">
    <property type="entry name" value="HDc"/>
    <property type="match status" value="1"/>
</dbReference>
<name>A0A0S2HVF4_9BACT</name>
<keyword evidence="2" id="KW-0378">Hydrolase</keyword>
<evidence type="ECO:0000313" key="2">
    <source>
        <dbReference type="EMBL" id="ALO14025.1"/>
    </source>
</evidence>
<reference evidence="2 3" key="1">
    <citation type="submission" date="2015-11" db="EMBL/GenBank/DDBJ databases">
        <title>Description and complete genome sequence of a novel strain predominating in hypersaline microbial mats and representing a new family of the Bacteriodetes phylum.</title>
        <authorList>
            <person name="Spring S."/>
            <person name="Bunk B."/>
            <person name="Sproer C."/>
            <person name="Klenk H.-P."/>
        </authorList>
    </citation>
    <scope>NUCLEOTIDE SEQUENCE [LARGE SCALE GENOMIC DNA]</scope>
    <source>
        <strain evidence="2 3">L21-Spi-D4</strain>
    </source>
</reference>
<accession>A0A0S2HVF4</accession>
<dbReference type="GO" id="GO:0004519">
    <property type="term" value="F:endonuclease activity"/>
    <property type="evidence" value="ECO:0007669"/>
    <property type="project" value="UniProtKB-KW"/>
</dbReference>
<dbReference type="InterPro" id="IPR003607">
    <property type="entry name" value="HD/PDEase_dom"/>
</dbReference>
<sequence length="253" mass="29223">MKDLIYKWFYNYTASFLQNDDSSPYALKYQHTLRVAQNAKKIAIKSNFPEADINLAETIGLLHDCGRFQQFAQYGTFNDRLSEDHAELSARLISSEKLLSKLNKTDSDIIIKAVAFHNKKALPTAELTDRELKFVRIVRDADKVDIYHVMANQLKKPQIDHKTLFLNQSEEVAFSAPILDAIKNQHIANIEDMKTEVDFRMIQLSWVFDINFPASLELIKTQGNLNYLIDVLPAKELVKDELNIIKKQIDYEK</sequence>
<dbReference type="Pfam" id="PF01966">
    <property type="entry name" value="HD"/>
    <property type="match status" value="1"/>
</dbReference>
<dbReference type="InterPro" id="IPR006675">
    <property type="entry name" value="HDIG_dom"/>
</dbReference>
<dbReference type="InterPro" id="IPR006674">
    <property type="entry name" value="HD_domain"/>
</dbReference>
<gene>
    <name evidence="2" type="ORF">L21SP5_00346</name>
</gene>
<keyword evidence="3" id="KW-1185">Reference proteome</keyword>
<evidence type="ECO:0000259" key="1">
    <source>
        <dbReference type="PROSITE" id="PS51831"/>
    </source>
</evidence>
<dbReference type="Gene3D" id="1.10.3210.10">
    <property type="entry name" value="Hypothetical protein af1432"/>
    <property type="match status" value="1"/>
</dbReference>
<protein>
    <submittedName>
        <fullName evidence="2">CRISPR-associated endonuclease Cas3-HD</fullName>
    </submittedName>
</protein>
<keyword evidence="2" id="KW-0255">Endonuclease</keyword>